<evidence type="ECO:0000313" key="4">
    <source>
        <dbReference type="Proteomes" id="UP001596523"/>
    </source>
</evidence>
<gene>
    <name evidence="3" type="ORF">ACFQVC_10100</name>
</gene>
<evidence type="ECO:0000256" key="1">
    <source>
        <dbReference type="SAM" id="MobiDB-lite"/>
    </source>
</evidence>
<name>A0ABW2JET7_9ACTN</name>
<organism evidence="3 4">
    <name type="scientific">Streptomyces monticola</name>
    <dbReference type="NCBI Taxonomy" id="2666263"/>
    <lineage>
        <taxon>Bacteria</taxon>
        <taxon>Bacillati</taxon>
        <taxon>Actinomycetota</taxon>
        <taxon>Actinomycetes</taxon>
        <taxon>Kitasatosporales</taxon>
        <taxon>Streptomycetaceae</taxon>
        <taxon>Streptomyces</taxon>
    </lineage>
</organism>
<proteinExistence type="predicted"/>
<sequence length="248" mass="26604">MTGADRFGGVLAGGVVRVGLAMVAGAVVGLCGYAISRAGGVLLFTVIGALAGALVAVGLNAYRRSARLTEVKVTVPQVSELTFVVNNDARQVAWQLFIESVTRVSAQRLDNEDGLLRESLTSLHGLFATTRETLKVSRPSTHVSAGLTVECLAVNFLNLELRPFLSRWHPRLSAFEQSAPDSPEEDWPLAAECRDDLRRLQRNARQYVLAFARLAGVRDAEEMLDASAANPVPAPTPSVTRPRDPAGS</sequence>
<reference evidence="4" key="1">
    <citation type="journal article" date="2019" name="Int. J. Syst. Evol. Microbiol.">
        <title>The Global Catalogue of Microorganisms (GCM) 10K type strain sequencing project: providing services to taxonomists for standard genome sequencing and annotation.</title>
        <authorList>
            <consortium name="The Broad Institute Genomics Platform"/>
            <consortium name="The Broad Institute Genome Sequencing Center for Infectious Disease"/>
            <person name="Wu L."/>
            <person name="Ma J."/>
        </authorList>
    </citation>
    <scope>NUCLEOTIDE SEQUENCE [LARGE SCALE GENOMIC DNA]</scope>
    <source>
        <strain evidence="4">SYNS20</strain>
    </source>
</reference>
<dbReference type="Proteomes" id="UP001596523">
    <property type="component" value="Unassembled WGS sequence"/>
</dbReference>
<feature type="transmembrane region" description="Helical" evidence="2">
    <location>
        <begin position="41"/>
        <end position="62"/>
    </location>
</feature>
<dbReference type="EMBL" id="JBHTCF010000003">
    <property type="protein sequence ID" value="MFC7304564.1"/>
    <property type="molecule type" value="Genomic_DNA"/>
</dbReference>
<feature type="region of interest" description="Disordered" evidence="1">
    <location>
        <begin position="227"/>
        <end position="248"/>
    </location>
</feature>
<keyword evidence="2" id="KW-0472">Membrane</keyword>
<evidence type="ECO:0000313" key="3">
    <source>
        <dbReference type="EMBL" id="MFC7304564.1"/>
    </source>
</evidence>
<protein>
    <submittedName>
        <fullName evidence="3">Uncharacterized protein</fullName>
    </submittedName>
</protein>
<keyword evidence="2" id="KW-0812">Transmembrane</keyword>
<keyword evidence="4" id="KW-1185">Reference proteome</keyword>
<feature type="transmembrane region" description="Helical" evidence="2">
    <location>
        <begin position="7"/>
        <end position="35"/>
    </location>
</feature>
<evidence type="ECO:0000256" key="2">
    <source>
        <dbReference type="SAM" id="Phobius"/>
    </source>
</evidence>
<comment type="caution">
    <text evidence="3">The sequence shown here is derived from an EMBL/GenBank/DDBJ whole genome shotgun (WGS) entry which is preliminary data.</text>
</comment>
<accession>A0ABW2JET7</accession>
<keyword evidence="2" id="KW-1133">Transmembrane helix</keyword>
<dbReference type="RefSeq" id="WP_381829094.1">
    <property type="nucleotide sequence ID" value="NZ_JBHTCF010000003.1"/>
</dbReference>